<organism evidence="3 4">
    <name type="scientific">Antribacter soli</name>
    <dbReference type="NCBI Taxonomy" id="2910976"/>
    <lineage>
        <taxon>Bacteria</taxon>
        <taxon>Bacillati</taxon>
        <taxon>Actinomycetota</taxon>
        <taxon>Actinomycetes</taxon>
        <taxon>Micrococcales</taxon>
        <taxon>Promicromonosporaceae</taxon>
        <taxon>Antribacter</taxon>
    </lineage>
</organism>
<dbReference type="Proteomes" id="UP001165405">
    <property type="component" value="Unassembled WGS sequence"/>
</dbReference>
<evidence type="ECO:0000256" key="1">
    <source>
        <dbReference type="PROSITE-ProRule" id="PRU00409"/>
    </source>
</evidence>
<protein>
    <submittedName>
        <fullName evidence="3">Carboxylate--amine ligase</fullName>
    </submittedName>
</protein>
<feature type="domain" description="ATP-grasp" evidence="2">
    <location>
        <begin position="140"/>
        <end position="347"/>
    </location>
</feature>
<gene>
    <name evidence="3" type="ORF">L1785_13065</name>
</gene>
<name>A0AA41U9S0_9MICO</name>
<keyword evidence="1" id="KW-0067">ATP-binding</keyword>
<dbReference type="GO" id="GO:0046872">
    <property type="term" value="F:metal ion binding"/>
    <property type="evidence" value="ECO:0007669"/>
    <property type="project" value="InterPro"/>
</dbReference>
<sequence length="434" mass="47496">MRGFPRDMTPGGSPSVLDGDNLMVVGIGGDIGMYALCRAFHEQYGATAVVISTVATRPMQDSAIVTNLVVPDMDDTETFLTSLEKVAVENPGKHKVLLTNADWFVRTVIQNRDRLEAAGYVTPYPSLEVLEQVSTKEGFANVCDQLGIPTPRTVVVNVPMVVSTGGRASVPAMQFDLDFPVVAKPSSSADWHHVSFPGKAKIHHVETRAELDELIGHLVDAGYPSALLVQEFIPGDETQMRSLTAYRDTTGTVTLLATGRVLLEEHTPGTLGIPAAILVEPYDDAMEAATRFLDATGYVGFANFDYKLDPRTGRHVYFEVNPRIGRNNYYVTAGGANVARVLIEDQVLGRPILPVRAVQEILYTVVPFGLLLKYVLDPALRDRLKGLKASGRVVNPLKYDGDSGLKRRLIVEGVTQNYRRKYAQYYPEPTSTGT</sequence>
<dbReference type="Gene3D" id="3.30.470.20">
    <property type="entry name" value="ATP-grasp fold, B domain"/>
    <property type="match status" value="1"/>
</dbReference>
<accession>A0AA41U9S0</accession>
<comment type="caution">
    <text evidence="3">The sequence shown here is derived from an EMBL/GenBank/DDBJ whole genome shotgun (WGS) entry which is preliminary data.</text>
</comment>
<dbReference type="Pfam" id="PF02786">
    <property type="entry name" value="CPSase_L_D2"/>
    <property type="match status" value="1"/>
</dbReference>
<evidence type="ECO:0000313" key="3">
    <source>
        <dbReference type="EMBL" id="MCF4121907.1"/>
    </source>
</evidence>
<proteinExistence type="predicted"/>
<dbReference type="RefSeq" id="WP_236089702.1">
    <property type="nucleotide sequence ID" value="NZ_JAKGSG010000035.1"/>
</dbReference>
<reference evidence="3" key="1">
    <citation type="submission" date="2022-01" db="EMBL/GenBank/DDBJ databases">
        <title>Antribacter sp. nov., isolated from Guizhou of China.</title>
        <authorList>
            <person name="Chengliang C."/>
            <person name="Ya Z."/>
        </authorList>
    </citation>
    <scope>NUCLEOTIDE SEQUENCE</scope>
    <source>
        <strain evidence="3">KLBMP 9083</strain>
    </source>
</reference>
<dbReference type="SUPFAM" id="SSF56059">
    <property type="entry name" value="Glutathione synthetase ATP-binding domain-like"/>
    <property type="match status" value="1"/>
</dbReference>
<evidence type="ECO:0000259" key="2">
    <source>
        <dbReference type="PROSITE" id="PS50975"/>
    </source>
</evidence>
<dbReference type="InterPro" id="IPR011761">
    <property type="entry name" value="ATP-grasp"/>
</dbReference>
<keyword evidence="1" id="KW-0547">Nucleotide-binding</keyword>
<dbReference type="InterPro" id="IPR005479">
    <property type="entry name" value="CPAse_ATP-bd"/>
</dbReference>
<evidence type="ECO:0000313" key="4">
    <source>
        <dbReference type="Proteomes" id="UP001165405"/>
    </source>
</evidence>
<dbReference type="GO" id="GO:0016874">
    <property type="term" value="F:ligase activity"/>
    <property type="evidence" value="ECO:0007669"/>
    <property type="project" value="UniProtKB-KW"/>
</dbReference>
<keyword evidence="3" id="KW-0436">Ligase</keyword>
<dbReference type="PROSITE" id="PS50975">
    <property type="entry name" value="ATP_GRASP"/>
    <property type="match status" value="1"/>
</dbReference>
<dbReference type="AlphaFoldDB" id="A0AA41U9S0"/>
<keyword evidence="4" id="KW-1185">Reference proteome</keyword>
<dbReference type="EMBL" id="JAKGSG010000035">
    <property type="protein sequence ID" value="MCF4121907.1"/>
    <property type="molecule type" value="Genomic_DNA"/>
</dbReference>
<dbReference type="GO" id="GO:0005524">
    <property type="term" value="F:ATP binding"/>
    <property type="evidence" value="ECO:0007669"/>
    <property type="project" value="UniProtKB-UniRule"/>
</dbReference>